<dbReference type="PANTHER" id="PTHR30183:SF9">
    <property type="entry name" value="THIAMINE TRANSPORT SYSTEM PERMEASE PROTEIN THIP"/>
    <property type="match status" value="1"/>
</dbReference>
<feature type="transmembrane region" description="Helical" evidence="11">
    <location>
        <begin position="372"/>
        <end position="397"/>
    </location>
</feature>
<dbReference type="InParanoid" id="A0A263HGN5"/>
<dbReference type="EMBL" id="UFSB01000001">
    <property type="protein sequence ID" value="SUU34637.1"/>
    <property type="molecule type" value="Genomic_DNA"/>
</dbReference>
<feature type="domain" description="ABC transmembrane type-1" evidence="12">
    <location>
        <begin position="57"/>
        <end position="262"/>
    </location>
</feature>
<dbReference type="PROSITE" id="PS50928">
    <property type="entry name" value="ABC_TM1"/>
    <property type="match status" value="2"/>
</dbReference>
<comment type="similarity">
    <text evidence="11">Belongs to the binding-protein-dependent transport system permease family.</text>
</comment>
<accession>A0A263HGN5</accession>
<dbReference type="InterPro" id="IPR005947">
    <property type="entry name" value="ThiP_ABC_transpt"/>
</dbReference>
<evidence type="ECO:0000313" key="14">
    <source>
        <dbReference type="EMBL" id="SUU34637.1"/>
    </source>
</evidence>
<dbReference type="NCBIfam" id="NF006952">
    <property type="entry name" value="PRK09433.1-3"/>
    <property type="match status" value="1"/>
</dbReference>
<feature type="transmembrane region" description="Helical" evidence="11">
    <location>
        <begin position="335"/>
        <end position="360"/>
    </location>
</feature>
<evidence type="ECO:0000256" key="3">
    <source>
        <dbReference type="ARBA" id="ARBA00016947"/>
    </source>
</evidence>
<dbReference type="CDD" id="cd06261">
    <property type="entry name" value="TM_PBP2"/>
    <property type="match status" value="2"/>
</dbReference>
<feature type="transmembrane region" description="Helical" evidence="11">
    <location>
        <begin position="289"/>
        <end position="315"/>
    </location>
</feature>
<evidence type="ECO:0000256" key="11">
    <source>
        <dbReference type="RuleBase" id="RU363032"/>
    </source>
</evidence>
<dbReference type="GO" id="GO:0005886">
    <property type="term" value="C:plasma membrane"/>
    <property type="evidence" value="ECO:0007669"/>
    <property type="project" value="UniProtKB-SubCell"/>
</dbReference>
<evidence type="ECO:0000313" key="16">
    <source>
        <dbReference type="Proteomes" id="UP000254507"/>
    </source>
</evidence>
<dbReference type="Gene3D" id="1.10.3720.10">
    <property type="entry name" value="MetI-like"/>
    <property type="match status" value="2"/>
</dbReference>
<reference evidence="14 16" key="2">
    <citation type="submission" date="2018-06" db="EMBL/GenBank/DDBJ databases">
        <authorList>
            <consortium name="Pathogen Informatics"/>
            <person name="Doyle S."/>
        </authorList>
    </citation>
    <scope>NUCLEOTIDE SEQUENCE [LARGE SCALE GENOMIC DNA]</scope>
    <source>
        <strain evidence="14 16">NCTC10851</strain>
    </source>
</reference>
<dbReference type="OrthoDB" id="7066776at2"/>
<evidence type="ECO:0000256" key="9">
    <source>
        <dbReference type="ARBA" id="ARBA00022989"/>
    </source>
</evidence>
<evidence type="ECO:0000256" key="5">
    <source>
        <dbReference type="ARBA" id="ARBA00022475"/>
    </source>
</evidence>
<feature type="transmembrane region" description="Helical" evidence="11">
    <location>
        <begin position="509"/>
        <end position="530"/>
    </location>
</feature>
<evidence type="ECO:0000256" key="7">
    <source>
        <dbReference type="ARBA" id="ARBA00022692"/>
    </source>
</evidence>
<keyword evidence="8" id="KW-0677">Repeat</keyword>
<feature type="transmembrane region" description="Helical" evidence="11">
    <location>
        <begin position="409"/>
        <end position="430"/>
    </location>
</feature>
<evidence type="ECO:0000256" key="4">
    <source>
        <dbReference type="ARBA" id="ARBA00022448"/>
    </source>
</evidence>
<evidence type="ECO:0000256" key="1">
    <source>
        <dbReference type="ARBA" id="ARBA00004429"/>
    </source>
</evidence>
<dbReference type="InterPro" id="IPR035906">
    <property type="entry name" value="MetI-like_sf"/>
</dbReference>
<evidence type="ECO:0000256" key="6">
    <source>
        <dbReference type="ARBA" id="ARBA00022519"/>
    </source>
</evidence>
<dbReference type="NCBIfam" id="TIGR01253">
    <property type="entry name" value="thiP"/>
    <property type="match status" value="1"/>
</dbReference>
<reference evidence="13 15" key="1">
    <citation type="submission" date="2017-07" db="EMBL/GenBank/DDBJ databases">
        <title>Virulence factors identified in Actinobacillus seminis.</title>
        <authorList>
            <person name="Negrete-Abascal E."/>
            <person name="Vaca-Pacheco S."/>
            <person name="Montes-Garcia F."/>
            <person name="Leyto-Gil A.M."/>
            <person name="Fragoso-Garcia E."/>
            <person name="Carvente-Garcia R."/>
            <person name="Perez-Agueros S."/>
            <person name="Castelan-Sanchez H.G."/>
            <person name="Garcia-Molina A."/>
            <person name="Villamar T.E."/>
            <person name="Vazquez-Cruz C."/>
        </authorList>
    </citation>
    <scope>NUCLEOTIDE SEQUENCE [LARGE SCALE GENOMIC DNA]</scope>
    <source>
        <strain evidence="13 15">ATCC 15768</strain>
    </source>
</reference>
<dbReference type="PANTHER" id="PTHR30183">
    <property type="entry name" value="MOLYBDENUM TRANSPORT SYSTEM PERMEASE PROTEIN MODB"/>
    <property type="match status" value="1"/>
</dbReference>
<comment type="subunit">
    <text evidence="2">The complex is composed of two ATP-binding proteins (ThiQ), two transmembrane proteins (ThiP) and a solute-binding protein (ThiB).</text>
</comment>
<feature type="transmembrane region" description="Helical" evidence="11">
    <location>
        <begin position="137"/>
        <end position="160"/>
    </location>
</feature>
<keyword evidence="9 11" id="KW-1133">Transmembrane helix</keyword>
<evidence type="ECO:0000313" key="15">
    <source>
        <dbReference type="Proteomes" id="UP000215738"/>
    </source>
</evidence>
<dbReference type="GO" id="GO:0022857">
    <property type="term" value="F:transmembrane transporter activity"/>
    <property type="evidence" value="ECO:0007669"/>
    <property type="project" value="InterPro"/>
</dbReference>
<keyword evidence="15" id="KW-1185">Reference proteome</keyword>
<dbReference type="SUPFAM" id="SSF161098">
    <property type="entry name" value="MetI-like"/>
    <property type="match status" value="2"/>
</dbReference>
<feature type="domain" description="ABC transmembrane type-1" evidence="12">
    <location>
        <begin position="336"/>
        <end position="530"/>
    </location>
</feature>
<dbReference type="FunCoup" id="A0A263HGN5">
    <property type="interactions" value="133"/>
</dbReference>
<protein>
    <recommendedName>
        <fullName evidence="3">Thiamine transport system permease protein ThiP</fullName>
    </recommendedName>
</protein>
<evidence type="ECO:0000256" key="8">
    <source>
        <dbReference type="ARBA" id="ARBA00022737"/>
    </source>
</evidence>
<feature type="transmembrane region" description="Helical" evidence="11">
    <location>
        <begin position="244"/>
        <end position="268"/>
    </location>
</feature>
<evidence type="ECO:0000313" key="13">
    <source>
        <dbReference type="EMBL" id="OZN25847.1"/>
    </source>
</evidence>
<evidence type="ECO:0000256" key="2">
    <source>
        <dbReference type="ARBA" id="ARBA00011650"/>
    </source>
</evidence>
<comment type="subcellular location">
    <subcellularLocation>
        <location evidence="1">Cell inner membrane</location>
        <topology evidence="1">Multi-pass membrane protein</topology>
    </subcellularLocation>
    <subcellularLocation>
        <location evidence="11">Cell membrane</location>
        <topology evidence="11">Multi-pass membrane protein</topology>
    </subcellularLocation>
</comment>
<keyword evidence="4 11" id="KW-0813">Transport</keyword>
<evidence type="ECO:0000259" key="12">
    <source>
        <dbReference type="PROSITE" id="PS50928"/>
    </source>
</evidence>
<feature type="transmembrane region" description="Helical" evidence="11">
    <location>
        <begin position="96"/>
        <end position="117"/>
    </location>
</feature>
<keyword evidence="10 11" id="KW-0472">Membrane</keyword>
<dbReference type="InterPro" id="IPR000515">
    <property type="entry name" value="MetI-like"/>
</dbReference>
<proteinExistence type="inferred from homology"/>
<keyword evidence="7 11" id="KW-0812">Transmembrane</keyword>
<organism evidence="14 16">
    <name type="scientific">Actinobacillus seminis</name>
    <dbReference type="NCBI Taxonomy" id="722"/>
    <lineage>
        <taxon>Bacteria</taxon>
        <taxon>Pseudomonadati</taxon>
        <taxon>Pseudomonadota</taxon>
        <taxon>Gammaproteobacteria</taxon>
        <taxon>Pasteurellales</taxon>
        <taxon>Pasteurellaceae</taxon>
        <taxon>Actinobacillus</taxon>
    </lineage>
</organism>
<keyword evidence="5" id="KW-1003">Cell membrane</keyword>
<gene>
    <name evidence="14" type="primary">thiP</name>
    <name evidence="13" type="ORF">CFY87_01165</name>
    <name evidence="14" type="ORF">NCTC10851_00479</name>
</gene>
<feature type="transmembrane region" description="Helical" evidence="11">
    <location>
        <begin position="57"/>
        <end position="84"/>
    </location>
</feature>
<name>A0A263HGN5_9PAST</name>
<dbReference type="Proteomes" id="UP000215738">
    <property type="component" value="Unassembled WGS sequence"/>
</dbReference>
<dbReference type="EMBL" id="NLFK01000001">
    <property type="protein sequence ID" value="OZN25847.1"/>
    <property type="molecule type" value="Genomic_DNA"/>
</dbReference>
<feature type="transmembrane region" description="Helical" evidence="11">
    <location>
        <begin position="469"/>
        <end position="489"/>
    </location>
</feature>
<keyword evidence="6" id="KW-0997">Cell inner membrane</keyword>
<dbReference type="Pfam" id="PF00528">
    <property type="entry name" value="BPD_transp_1"/>
    <property type="match status" value="1"/>
</dbReference>
<dbReference type="GO" id="GO:0015888">
    <property type="term" value="P:thiamine transport"/>
    <property type="evidence" value="ECO:0007669"/>
    <property type="project" value="InterPro"/>
</dbReference>
<evidence type="ECO:0000256" key="10">
    <source>
        <dbReference type="ARBA" id="ARBA00023136"/>
    </source>
</evidence>
<sequence>MMNFSSPQFRPRHYMGGILVFALLLGIYWLALRAIFSTESAVDFSSFLHDPYVHRVILFSFWQAFLSAVLSLLGGVLLARALFYQKWASQSWILRLLSLTFVLPALVVVFGLMGVYGNSGWLAQLSKAAGWHWQPHFYGLSGILTAHLFFNIPLAARLFLQSFQAIPTQQRQLAAQLNLRGWQFVRLIEYPYLRQQVLPVFSLIFMLCFTSFTLVLTLGGGPKYTTLEVAIYQALLFEFDLPKAALFALLQVGFCLMLFALGSAFSCAPATDLPSQNLWLDKQKSAVKIWQILFVGLCLLFVLTPLLHIVVSAFFDPQSAHYWRMAWENAALWRALGYSLTMAPTSAFLALCLSIAVLLLSRRLQWLYWQKLANVVTNFGMIILAVPTLVLATGLFIALQDWDFSSLHLWLIVIFCNALAAMPFVIRILAVPMSNNLIYYEKLCQSLGIVGWARWRFIEWHNLKAPIKYAFALACGVSLGDFTAIALFGNQDFTSLPHLLYQQLGSYRMAEAAITALILLLFCLGIFSVVERNKPE</sequence>
<dbReference type="Proteomes" id="UP000254507">
    <property type="component" value="Unassembled WGS sequence"/>
</dbReference>
<feature type="transmembrane region" description="Helical" evidence="11">
    <location>
        <begin position="197"/>
        <end position="218"/>
    </location>
</feature>
<dbReference type="AlphaFoldDB" id="A0A263HGN5"/>